<dbReference type="InterPro" id="IPR050884">
    <property type="entry name" value="CNP_phosphodiesterase-III"/>
</dbReference>
<dbReference type="AlphaFoldDB" id="A0A512T1D8"/>
<reference evidence="7 8" key="1">
    <citation type="submission" date="2019-07" db="EMBL/GenBank/DDBJ databases">
        <title>Whole genome shotgun sequence of Knoellia locipacati NBRC 109775.</title>
        <authorList>
            <person name="Hosoyama A."/>
            <person name="Uohara A."/>
            <person name="Ohji S."/>
            <person name="Ichikawa N."/>
        </authorList>
    </citation>
    <scope>NUCLEOTIDE SEQUENCE [LARGE SCALE GENOMIC DNA]</scope>
    <source>
        <strain evidence="7 8">NBRC 109775</strain>
    </source>
</reference>
<comment type="caution">
    <text evidence="7">The sequence shown here is derived from an EMBL/GenBank/DDBJ whole genome shotgun (WGS) entry which is preliminary data.</text>
</comment>
<keyword evidence="3" id="KW-0408">Iron</keyword>
<dbReference type="Pfam" id="PF00149">
    <property type="entry name" value="Metallophos"/>
    <property type="match status" value="1"/>
</dbReference>
<evidence type="ECO:0000256" key="3">
    <source>
        <dbReference type="ARBA" id="ARBA00023004"/>
    </source>
</evidence>
<feature type="domain" description="Calcineurin-like phosphoesterase" evidence="5">
    <location>
        <begin position="6"/>
        <end position="242"/>
    </location>
</feature>
<dbReference type="InterPro" id="IPR029052">
    <property type="entry name" value="Metallo-depent_PP-like"/>
</dbReference>
<comment type="similarity">
    <text evidence="4">Belongs to the cyclic nucleotide phosphodiesterase class-III family.</text>
</comment>
<proteinExistence type="inferred from homology"/>
<organism evidence="7 8">
    <name type="scientific">Knoellia locipacati</name>
    <dbReference type="NCBI Taxonomy" id="882824"/>
    <lineage>
        <taxon>Bacteria</taxon>
        <taxon>Bacillati</taxon>
        <taxon>Actinomycetota</taxon>
        <taxon>Actinomycetes</taxon>
        <taxon>Micrococcales</taxon>
        <taxon>Intrasporangiaceae</taxon>
        <taxon>Knoellia</taxon>
    </lineage>
</organism>
<keyword evidence="8" id="KW-1185">Reference proteome</keyword>
<dbReference type="GO" id="GO:0046872">
    <property type="term" value="F:metal ion binding"/>
    <property type="evidence" value="ECO:0007669"/>
    <property type="project" value="UniProtKB-KW"/>
</dbReference>
<evidence type="ECO:0000259" key="6">
    <source>
        <dbReference type="Pfam" id="PF24408"/>
    </source>
</evidence>
<keyword evidence="2" id="KW-0378">Hydrolase</keyword>
<keyword evidence="1" id="KW-0479">Metal-binding</keyword>
<dbReference type="PANTHER" id="PTHR42988">
    <property type="entry name" value="PHOSPHOHYDROLASE"/>
    <property type="match status" value="1"/>
</dbReference>
<dbReference type="EMBL" id="BKBA01000008">
    <property type="protein sequence ID" value="GEQ13974.1"/>
    <property type="molecule type" value="Genomic_DNA"/>
</dbReference>
<evidence type="ECO:0000256" key="4">
    <source>
        <dbReference type="ARBA" id="ARBA00025742"/>
    </source>
</evidence>
<evidence type="ECO:0000256" key="2">
    <source>
        <dbReference type="ARBA" id="ARBA00022801"/>
    </source>
</evidence>
<name>A0A512T1D8_9MICO</name>
<dbReference type="Pfam" id="PF24408">
    <property type="entry name" value="wHTH-Calcineurin_assc"/>
    <property type="match status" value="1"/>
</dbReference>
<evidence type="ECO:0000313" key="7">
    <source>
        <dbReference type="EMBL" id="GEQ13974.1"/>
    </source>
</evidence>
<dbReference type="InterPro" id="IPR004843">
    <property type="entry name" value="Calcineurin-like_PHP"/>
</dbReference>
<accession>A0A512T1D8</accession>
<sequence length="396" mass="43641">MTSHVKIAVISDIHAYTAAQLEPGELRPSFVEVSNPSDLPGQNPFSALKALIDQESLTADFLVCAGDMGDKAHPDAIRYSWERVRALAKQLGDATIVVTSGNHDLDSRYMYNDYDAKATLQGLEEYPFDSGAKNNEYWARNAVVIETEAVRWAVLNSAAYHGYAEEWKHGRISKRTLAYLEELLKSTSQDKLNVLVCHHHVYKIGSVDLGDYSAMEAGSALLQLLESAKYGNWLVIHGHRHWPSVTYAPGSNSSPVVFSAGSLSAVLYDELADKARNQFYILELDTPPQAGRMRGRFKAWDWVSDEGFSPAQARSGLPHDGGFGSTKAGSTLADDIHVAFGSLGDQFAPWSKMVELVPDLLHSTPNDMAVCISRLDTHYGLIVLEHNGRRHQIGRA</sequence>
<evidence type="ECO:0000256" key="1">
    <source>
        <dbReference type="ARBA" id="ARBA00022723"/>
    </source>
</evidence>
<evidence type="ECO:0000313" key="8">
    <source>
        <dbReference type="Proteomes" id="UP000321793"/>
    </source>
</evidence>
<feature type="domain" description="Calcineurin" evidence="6">
    <location>
        <begin position="322"/>
        <end position="376"/>
    </location>
</feature>
<protein>
    <submittedName>
        <fullName evidence="7">Uncharacterized protein</fullName>
    </submittedName>
</protein>
<dbReference type="SUPFAM" id="SSF56300">
    <property type="entry name" value="Metallo-dependent phosphatases"/>
    <property type="match status" value="1"/>
</dbReference>
<gene>
    <name evidence="7" type="ORF">KLO01_20210</name>
</gene>
<dbReference type="InterPro" id="IPR057846">
    <property type="entry name" value="wHTH-Calcineurin_assc"/>
</dbReference>
<dbReference type="PANTHER" id="PTHR42988:SF2">
    <property type="entry name" value="CYCLIC NUCLEOTIDE PHOSPHODIESTERASE CBUA0032-RELATED"/>
    <property type="match status" value="1"/>
</dbReference>
<dbReference type="GO" id="GO:0016787">
    <property type="term" value="F:hydrolase activity"/>
    <property type="evidence" value="ECO:0007669"/>
    <property type="project" value="UniProtKB-KW"/>
</dbReference>
<dbReference type="OrthoDB" id="9785415at2"/>
<evidence type="ECO:0000259" key="5">
    <source>
        <dbReference type="Pfam" id="PF00149"/>
    </source>
</evidence>
<dbReference type="Gene3D" id="3.60.21.10">
    <property type="match status" value="1"/>
</dbReference>
<dbReference type="Proteomes" id="UP000321793">
    <property type="component" value="Unassembled WGS sequence"/>
</dbReference>